<protein>
    <recommendedName>
        <fullName evidence="4">Leucine rich repeat family protein</fullName>
    </recommendedName>
</protein>
<dbReference type="InParanoid" id="A0A078AY70"/>
<dbReference type="SMART" id="SM00368">
    <property type="entry name" value="LRR_RI"/>
    <property type="match status" value="4"/>
</dbReference>
<name>A0A078AY70_STYLE</name>
<feature type="compositionally biased region" description="Polar residues" evidence="1">
    <location>
        <begin position="138"/>
        <end position="151"/>
    </location>
</feature>
<dbReference type="InterPro" id="IPR001611">
    <property type="entry name" value="Leu-rich_rpt"/>
</dbReference>
<dbReference type="PANTHER" id="PTHR24114:SF2">
    <property type="entry name" value="F-BOX DOMAIN-CONTAINING PROTEIN-RELATED"/>
    <property type="match status" value="1"/>
</dbReference>
<gene>
    <name evidence="2" type="primary">Contig11923.g12758</name>
    <name evidence="2" type="ORF">STYLEM_14824</name>
</gene>
<dbReference type="PANTHER" id="PTHR24114">
    <property type="entry name" value="LEUCINE RICH REPEAT FAMILY PROTEIN"/>
    <property type="match status" value="1"/>
</dbReference>
<keyword evidence="3" id="KW-1185">Reference proteome</keyword>
<evidence type="ECO:0008006" key="4">
    <source>
        <dbReference type="Google" id="ProtNLM"/>
    </source>
</evidence>
<proteinExistence type="predicted"/>
<feature type="region of interest" description="Disordered" evidence="1">
    <location>
        <begin position="500"/>
        <end position="521"/>
    </location>
</feature>
<dbReference type="SUPFAM" id="SSF52047">
    <property type="entry name" value="RNI-like"/>
    <property type="match status" value="1"/>
</dbReference>
<dbReference type="Gene3D" id="3.80.10.10">
    <property type="entry name" value="Ribonuclease Inhibitor"/>
    <property type="match status" value="2"/>
</dbReference>
<evidence type="ECO:0000313" key="2">
    <source>
        <dbReference type="EMBL" id="CDW85738.1"/>
    </source>
</evidence>
<organism evidence="2 3">
    <name type="scientific">Stylonychia lemnae</name>
    <name type="common">Ciliate</name>
    <dbReference type="NCBI Taxonomy" id="5949"/>
    <lineage>
        <taxon>Eukaryota</taxon>
        <taxon>Sar</taxon>
        <taxon>Alveolata</taxon>
        <taxon>Ciliophora</taxon>
        <taxon>Intramacronucleata</taxon>
        <taxon>Spirotrichea</taxon>
        <taxon>Stichotrichia</taxon>
        <taxon>Sporadotrichida</taxon>
        <taxon>Oxytrichidae</taxon>
        <taxon>Stylonychinae</taxon>
        <taxon>Stylonychia</taxon>
    </lineage>
</organism>
<dbReference type="InterPro" id="IPR052394">
    <property type="entry name" value="LRR-containing"/>
</dbReference>
<reference evidence="2 3" key="1">
    <citation type="submission" date="2014-06" db="EMBL/GenBank/DDBJ databases">
        <authorList>
            <person name="Swart Estienne"/>
        </authorList>
    </citation>
    <scope>NUCLEOTIDE SEQUENCE [LARGE SCALE GENOMIC DNA]</scope>
    <source>
        <strain evidence="2 3">130c</strain>
    </source>
</reference>
<dbReference type="EMBL" id="CCKQ01014006">
    <property type="protein sequence ID" value="CDW85738.1"/>
    <property type="molecule type" value="Genomic_DNA"/>
</dbReference>
<dbReference type="OMA" id="MFAIVEE"/>
<evidence type="ECO:0000313" key="3">
    <source>
        <dbReference type="Proteomes" id="UP000039865"/>
    </source>
</evidence>
<dbReference type="Proteomes" id="UP000039865">
    <property type="component" value="Unassembled WGS sequence"/>
</dbReference>
<dbReference type="OrthoDB" id="120976at2759"/>
<dbReference type="AlphaFoldDB" id="A0A078AY70"/>
<accession>A0A078AY70</accession>
<dbReference type="InterPro" id="IPR032675">
    <property type="entry name" value="LRR_dom_sf"/>
</dbReference>
<evidence type="ECO:0000256" key="1">
    <source>
        <dbReference type="SAM" id="MobiDB-lite"/>
    </source>
</evidence>
<feature type="compositionally biased region" description="Low complexity" evidence="1">
    <location>
        <begin position="108"/>
        <end position="122"/>
    </location>
</feature>
<dbReference type="Pfam" id="PF13516">
    <property type="entry name" value="LRR_6"/>
    <property type="match status" value="1"/>
</dbReference>
<feature type="region of interest" description="Disordered" evidence="1">
    <location>
        <begin position="108"/>
        <end position="151"/>
    </location>
</feature>
<sequence>MYLQPQEMILQGILGDHLGNGPNQSSQFITPNLPLLNAKEGIKKEEKLVQITEIMESVYHNDSFDNTEENLFNITEQSSEEDIRIGSHAYLKFFQRYKQSYKYLQPHLKQLQQQQQQQKQTKPPLPKQDFKDKARFGRSQSPRLQRPSKQATSLINQMQLSQMQMTQSNGFITERRNSDVSINLNPAGTKNDQARKEYLKEIEIMKLPPVPFGVVQKVGSNKAFNLREKGIGKYYYRAVGKSIQCLKGEVFDFQNNNLKEHHIETLIDGLFSAKEIDLKDNNIGQAGVDLLIQKVILSSNCKLEILNLENNNIGDRGIRYLCEALCQSTDNLVKLNISKNELTDQSINFIAKLITDSSSLRELKMHWNKLGSNKLPTLIDALSKNKRLKVLDISWNALGSYERSDTFQVGEILGRYLNNNKSLVHLDLSFNGLNEDDCLQLGEYLKENHTLLGLHMRGNQGMIDSLGFILKKPDPKQESVQNIKPGNMPFYKRIVSRQQSRRNSDHNISPKNSSYQSQSQHQKYIDKHYESDRCWICEGWSENNFIFHVDEINQEDLENIDVRIHFQYEEFRGQKMIRCQQDEKLFIIWKMLPPSEHVYYFTVNGQIKINYGHHSHIRKEKIQVIHPDSNFGFVLDEINVHTSHRNDTIINHYYKQTLKHCVPRPLQLEILLEIEEEIRLKTPWSFENSIFRNYKADTDEIVKQCFEFDWGCIRKPKFDDAEEEFRVKQELYHGYKLIKNLYRPYSALGKIGNIFAIGLNTYTDIMREVLDLVDQEHLKLNDTDMFFIIVNSIKKGEINPANGLVRYQFLEIMMRVALKKYHSSGFCKTQSEAVAKLIDKNFMPIQNSILYQNHGWRTQRYWNEGCDNALKAFRPLLEWIYHKFGGTHKKPGEKTFMTVDEFENFINVANLCNDLLFQRDICVCFNLAMMTQVNEISKDRHLRASFIEFLEALARAVDKASTTDYIQQQDQSQVLNQTTDSFNGVNEELMKERVNRSLQLKLISFMERIIQFCLTKSFKEKYEYPQLEDPDKMMFVIKDNYK</sequence>